<protein>
    <recommendedName>
        <fullName evidence="2">Copper resistance protein D domain-containing protein</fullName>
    </recommendedName>
</protein>
<keyword evidence="1" id="KW-0812">Transmembrane</keyword>
<feature type="transmembrane region" description="Helical" evidence="1">
    <location>
        <begin position="138"/>
        <end position="155"/>
    </location>
</feature>
<name>A0A6S7ERB6_9BURK</name>
<organism evidence="3 4">
    <name type="scientific">Achromobacter ruhlandii</name>
    <dbReference type="NCBI Taxonomy" id="72557"/>
    <lineage>
        <taxon>Bacteria</taxon>
        <taxon>Pseudomonadati</taxon>
        <taxon>Pseudomonadota</taxon>
        <taxon>Betaproteobacteria</taxon>
        <taxon>Burkholderiales</taxon>
        <taxon>Alcaligenaceae</taxon>
        <taxon>Achromobacter</taxon>
    </lineage>
</organism>
<proteinExistence type="predicted"/>
<keyword evidence="1" id="KW-0472">Membrane</keyword>
<keyword evidence="1" id="KW-1133">Transmembrane helix</keyword>
<feature type="domain" description="Copper resistance protein D" evidence="2">
    <location>
        <begin position="95"/>
        <end position="203"/>
    </location>
</feature>
<dbReference type="Pfam" id="PF05425">
    <property type="entry name" value="CopD"/>
    <property type="match status" value="1"/>
</dbReference>
<reference evidence="3 4" key="1">
    <citation type="submission" date="2020-04" db="EMBL/GenBank/DDBJ databases">
        <authorList>
            <person name="De Canck E."/>
        </authorList>
    </citation>
    <scope>NUCLEOTIDE SEQUENCE [LARGE SCALE GENOMIC DNA]</scope>
    <source>
        <strain evidence="3 4">LMG 3328</strain>
    </source>
</reference>
<feature type="transmembrane region" description="Helical" evidence="1">
    <location>
        <begin position="184"/>
        <end position="202"/>
    </location>
</feature>
<dbReference type="GO" id="GO:0016020">
    <property type="term" value="C:membrane"/>
    <property type="evidence" value="ECO:0007669"/>
    <property type="project" value="InterPro"/>
</dbReference>
<evidence type="ECO:0000259" key="2">
    <source>
        <dbReference type="Pfam" id="PF05425"/>
    </source>
</evidence>
<feature type="transmembrane region" description="Helical" evidence="1">
    <location>
        <begin position="96"/>
        <end position="118"/>
    </location>
</feature>
<evidence type="ECO:0000313" key="3">
    <source>
        <dbReference type="EMBL" id="CAB3918487.1"/>
    </source>
</evidence>
<dbReference type="AlphaFoldDB" id="A0A6S7ERB6"/>
<dbReference type="InterPro" id="IPR008457">
    <property type="entry name" value="Cu-R_CopD_dom"/>
</dbReference>
<accession>A0A6S7ERB6</accession>
<sequence>MRVKTPAGAPAGYMMGTDSAGISPAATAHSQPLPSTLRRRGPFPKPDTMLYSALKLIHLLAVILWVGGMLFAHCFLRPAAAQLEPPQRLRLMDAVLGPFLNAVGVASVLILATGALMIGQEAAQAARSGGAFFMPRAWTVMAAGGLVMTAIYGYIRAALYPRLRAAVAASEWPRGGQAMAGIRRWVGVNLALGLLIVAAVFLL</sequence>
<gene>
    <name evidence="3" type="ORF">LMG3328_05211</name>
</gene>
<evidence type="ECO:0000256" key="1">
    <source>
        <dbReference type="SAM" id="Phobius"/>
    </source>
</evidence>
<dbReference type="EMBL" id="CADILE010000020">
    <property type="protein sequence ID" value="CAB3918487.1"/>
    <property type="molecule type" value="Genomic_DNA"/>
</dbReference>
<feature type="transmembrane region" description="Helical" evidence="1">
    <location>
        <begin position="56"/>
        <end position="76"/>
    </location>
</feature>
<evidence type="ECO:0000313" key="4">
    <source>
        <dbReference type="Proteomes" id="UP000494122"/>
    </source>
</evidence>
<dbReference type="Proteomes" id="UP000494122">
    <property type="component" value="Unassembled WGS sequence"/>
</dbReference>